<keyword evidence="2" id="KW-0560">Oxidoreductase</keyword>
<evidence type="ECO:0000256" key="3">
    <source>
        <dbReference type="SAM" id="MobiDB-lite"/>
    </source>
</evidence>
<dbReference type="InterPro" id="IPR002347">
    <property type="entry name" value="SDR_fam"/>
</dbReference>
<gene>
    <name evidence="5" type="ORF">ZYGR_0I04050</name>
</gene>
<evidence type="ECO:0000256" key="2">
    <source>
        <dbReference type="ARBA" id="ARBA00023002"/>
    </source>
</evidence>
<evidence type="ECO:0000313" key="5">
    <source>
        <dbReference type="EMBL" id="GAV48108.1"/>
    </source>
</evidence>
<dbReference type="eggNOG" id="KOG1208">
    <property type="taxonomic scope" value="Eukaryota"/>
</dbReference>
<feature type="transmembrane region" description="Helical" evidence="4">
    <location>
        <begin position="291"/>
        <end position="311"/>
    </location>
</feature>
<dbReference type="Gene3D" id="3.40.50.720">
    <property type="entry name" value="NAD(P)-binding Rossmann-like Domain"/>
    <property type="match status" value="1"/>
</dbReference>
<dbReference type="OrthoDB" id="191979at2759"/>
<evidence type="ECO:0008006" key="7">
    <source>
        <dbReference type="Google" id="ProtNLM"/>
    </source>
</evidence>
<evidence type="ECO:0000256" key="1">
    <source>
        <dbReference type="ARBA" id="ARBA00006484"/>
    </source>
</evidence>
<evidence type="ECO:0000256" key="4">
    <source>
        <dbReference type="SAM" id="Phobius"/>
    </source>
</evidence>
<accession>A0A1Q2ZXN4</accession>
<organism evidence="5 6">
    <name type="scientific">Zygosaccharomyces rouxii</name>
    <dbReference type="NCBI Taxonomy" id="4956"/>
    <lineage>
        <taxon>Eukaryota</taxon>
        <taxon>Fungi</taxon>
        <taxon>Dikarya</taxon>
        <taxon>Ascomycota</taxon>
        <taxon>Saccharomycotina</taxon>
        <taxon>Saccharomycetes</taxon>
        <taxon>Saccharomycetales</taxon>
        <taxon>Saccharomycetaceae</taxon>
        <taxon>Zygosaccharomyces</taxon>
    </lineage>
</organism>
<dbReference type="Pfam" id="PF00106">
    <property type="entry name" value="adh_short"/>
    <property type="match status" value="1"/>
</dbReference>
<dbReference type="InterPro" id="IPR036291">
    <property type="entry name" value="NAD(P)-bd_dom_sf"/>
</dbReference>
<comment type="caution">
    <text evidence="5">The sequence shown here is derived from an EMBL/GenBank/DDBJ whole genome shotgun (WGS) entry which is preliminary data.</text>
</comment>
<dbReference type="EMBL" id="BDGX01000009">
    <property type="protein sequence ID" value="GAV48108.1"/>
    <property type="molecule type" value="Genomic_DNA"/>
</dbReference>
<dbReference type="GO" id="GO:0016491">
    <property type="term" value="F:oxidoreductase activity"/>
    <property type="evidence" value="ECO:0007669"/>
    <property type="project" value="UniProtKB-KW"/>
</dbReference>
<dbReference type="Proteomes" id="UP000187013">
    <property type="component" value="Unassembled WGS sequence"/>
</dbReference>
<evidence type="ECO:0000313" key="6">
    <source>
        <dbReference type="Proteomes" id="UP000187013"/>
    </source>
</evidence>
<feature type="region of interest" description="Disordered" evidence="3">
    <location>
        <begin position="385"/>
        <end position="408"/>
    </location>
</feature>
<dbReference type="AlphaFoldDB" id="A0A1Q2ZXN4"/>
<dbReference type="PANTHER" id="PTHR24320:SF285">
    <property type="entry name" value="RETINOL DEHYDROGENASE 14"/>
    <property type="match status" value="1"/>
</dbReference>
<proteinExistence type="inferred from homology"/>
<dbReference type="PANTHER" id="PTHR24320">
    <property type="entry name" value="RETINOL DEHYDROGENASE"/>
    <property type="match status" value="1"/>
</dbReference>
<feature type="compositionally biased region" description="Low complexity" evidence="3">
    <location>
        <begin position="389"/>
        <end position="408"/>
    </location>
</feature>
<protein>
    <recommendedName>
        <fullName evidence="7">Ketoreductase (KR) domain-containing protein</fullName>
    </recommendedName>
</protein>
<keyword evidence="4" id="KW-0472">Membrane</keyword>
<keyword evidence="4" id="KW-0812">Transmembrane</keyword>
<name>A0A1Q2ZXN4_ZYGRO</name>
<sequence>MPLDFIGTVLAEGTHRIPYYEQIKRIAPYVIAGSAVKYWSRGATNTWERKLHGKVYLVTGATTQAMGTSVVLEMAKLGAQLIILGREIDEWATDWVNDLRDKSENNLIYMEQCDLSDLWQVRKFVTGWLDNSPPRRLDGVIVMSGDMEPWGIPRISPPIRRSSVEGLELQMATNFAGVFHLLDLLQPSFKAQPPDRDFRIIITTCWLQSLGQVNVQDPLWQNAPYESALKHFASSKLQLALCMLELQRRVTKAIKEEKAGGVERTGFNVSVTLVQPGTMRSPSLRRVLSNGSVTLLLFFYCIILYPWLLLLTKSGHRGGQSILYALMTPELEEVNLENNDVKYISDCKIIKFARKEFTDVNLQAQLFANTQREILEFEKKMAIKRNQMKSKSNSNSKSNTKPDSNAKK</sequence>
<reference evidence="5 6" key="1">
    <citation type="submission" date="2016-08" db="EMBL/GenBank/DDBJ databases">
        <title>Draft genome sequence of allopolyploid Zygosaccharomyces rouxii.</title>
        <authorList>
            <person name="Watanabe J."/>
            <person name="Uehara K."/>
            <person name="Mogi Y."/>
            <person name="Tsukioka Y."/>
        </authorList>
    </citation>
    <scope>NUCLEOTIDE SEQUENCE [LARGE SCALE GENOMIC DNA]</scope>
    <source>
        <strain evidence="5 6">NBRC 110957</strain>
    </source>
</reference>
<comment type="similarity">
    <text evidence="1">Belongs to the short-chain dehydrogenases/reductases (SDR) family.</text>
</comment>
<keyword evidence="4" id="KW-1133">Transmembrane helix</keyword>
<dbReference type="SUPFAM" id="SSF51735">
    <property type="entry name" value="NAD(P)-binding Rossmann-fold domains"/>
    <property type="match status" value="1"/>
</dbReference>